<proteinExistence type="inferred from homology"/>
<dbReference type="InterPro" id="IPR014001">
    <property type="entry name" value="Helicase_ATP-bd"/>
</dbReference>
<evidence type="ECO:0000256" key="1">
    <source>
        <dbReference type="ARBA" id="ARBA00007504"/>
    </source>
</evidence>
<evidence type="ECO:0000256" key="7">
    <source>
        <dbReference type="ARBA" id="ARBA00022840"/>
    </source>
</evidence>
<sequence length="665" mass="74479">MNYDDPITCLKGIGEKTAALYEKLGIVTIGELMRYYPRSYERFEPPVTIRAAAVMDFAAVRVVICSYPTIKRVRNLSIINTKVRDEEGSELRVTWFQTTYLASVLRPGGWYVLRGKLSGNGKSRTLDQPQVYALDAYEQLQKSLQPVYALTAKITSKSISKAVAAAYDAGVKQKATIPEKVLSQYNLLPEDEAGYLMHFPKDEVQLTHARKTIAFGEFYHFLLGVNQMKKRLLQEKNHFALTRREEVTNLIKQLPYDLTGAQLRTIEEITQDMTGDHMMSRLLQGDVGSGKTIVAFLSMYQAALCHYQSALMAPTEVLASQHYQGFTELSERYHLNLSIVLLTGSMRAGQKKEALRQIREHEADIVIGTHAVIQEKVEFDDLALVITDEQHRFGVAQRDALSKKGHTPHVLVMSATPIPRSLAMILYGDLDISIMDELPAKRLPIKNCVVNISYRPKAWDFIIKQVQAGHQAYVICPMVEESETSQGADVVSYTEQLREALPSYISIEYLHGKMKAKEKDDIMAHFAKNETQVLVSTTVIEVGINVPNATVILIEDAQRFGLAQLHQLRGRVGRGDAQSYCIMIDTSGKEESAKRLEVLNHSNDGFAIANEDLKLRGPGDFFGIRQSGEIAFAVADIYQDAQLLKWAKEAADSAQVMAEVETHSI</sequence>
<dbReference type="GO" id="GO:0043138">
    <property type="term" value="F:3'-5' DNA helicase activity"/>
    <property type="evidence" value="ECO:0007669"/>
    <property type="project" value="UniProtKB-EC"/>
</dbReference>
<evidence type="ECO:0000256" key="5">
    <source>
        <dbReference type="ARBA" id="ARBA00022801"/>
    </source>
</evidence>
<evidence type="ECO:0000256" key="6">
    <source>
        <dbReference type="ARBA" id="ARBA00022806"/>
    </source>
</evidence>
<dbReference type="SUPFAM" id="SSF52540">
    <property type="entry name" value="P-loop containing nucleoside triphosphate hydrolases"/>
    <property type="match status" value="2"/>
</dbReference>
<dbReference type="Pfam" id="PF00271">
    <property type="entry name" value="Helicase_C"/>
    <property type="match status" value="1"/>
</dbReference>
<feature type="domain" description="Helicase ATP-binding" evidence="16">
    <location>
        <begin position="272"/>
        <end position="435"/>
    </location>
</feature>
<dbReference type="InterPro" id="IPR047112">
    <property type="entry name" value="RecG/Mfd"/>
</dbReference>
<evidence type="ECO:0000256" key="2">
    <source>
        <dbReference type="ARBA" id="ARBA00017846"/>
    </source>
</evidence>
<keyword evidence="19" id="KW-1185">Reference proteome</keyword>
<evidence type="ECO:0000256" key="8">
    <source>
        <dbReference type="ARBA" id="ARBA00023125"/>
    </source>
</evidence>
<dbReference type="SUPFAM" id="SSF50249">
    <property type="entry name" value="Nucleic acid-binding proteins"/>
    <property type="match status" value="1"/>
</dbReference>
<evidence type="ECO:0000259" key="17">
    <source>
        <dbReference type="PROSITE" id="PS51194"/>
    </source>
</evidence>
<dbReference type="InterPro" id="IPR027417">
    <property type="entry name" value="P-loop_NTPase"/>
</dbReference>
<dbReference type="GO" id="GO:0003677">
    <property type="term" value="F:DNA binding"/>
    <property type="evidence" value="ECO:0007669"/>
    <property type="project" value="UniProtKB-KW"/>
</dbReference>
<accession>A0AAE3E2T6</accession>
<reference evidence="18 19" key="1">
    <citation type="submission" date="2021-10" db="EMBL/GenBank/DDBJ databases">
        <title>Anaerobic single-cell dispensing facilitates the cultivation of human gut bacteria.</title>
        <authorList>
            <person name="Afrizal A."/>
        </authorList>
    </citation>
    <scope>NUCLEOTIDE SEQUENCE [LARGE SCALE GENOMIC DNA]</scope>
    <source>
        <strain evidence="18 19">CLA-AA-H224</strain>
    </source>
</reference>
<keyword evidence="4 15" id="KW-0227">DNA damage</keyword>
<dbReference type="InterPro" id="IPR045562">
    <property type="entry name" value="RecG_dom3_C"/>
</dbReference>
<dbReference type="Proteomes" id="UP001198200">
    <property type="component" value="Unassembled WGS sequence"/>
</dbReference>
<comment type="catalytic activity">
    <reaction evidence="12 15">
        <text>Couples ATP hydrolysis with the unwinding of duplex DNA by translocating in the 3'-5' direction.</text>
        <dbReference type="EC" id="5.6.2.4"/>
    </reaction>
</comment>
<dbReference type="InterPro" id="IPR033454">
    <property type="entry name" value="RecG_wedge"/>
</dbReference>
<evidence type="ECO:0000256" key="10">
    <source>
        <dbReference type="ARBA" id="ARBA00023204"/>
    </source>
</evidence>
<dbReference type="PROSITE" id="PS51194">
    <property type="entry name" value="HELICASE_CTER"/>
    <property type="match status" value="1"/>
</dbReference>
<keyword evidence="7 15" id="KW-0067">ATP-binding</keyword>
<evidence type="ECO:0000256" key="4">
    <source>
        <dbReference type="ARBA" id="ARBA00022763"/>
    </source>
</evidence>
<name>A0AAE3E2T6_9FIRM</name>
<dbReference type="PROSITE" id="PS51192">
    <property type="entry name" value="HELICASE_ATP_BIND_1"/>
    <property type="match status" value="1"/>
</dbReference>
<evidence type="ECO:0000256" key="12">
    <source>
        <dbReference type="ARBA" id="ARBA00034617"/>
    </source>
</evidence>
<dbReference type="InterPro" id="IPR004609">
    <property type="entry name" value="ATP-dep_DNA_helicase_RecG"/>
</dbReference>
<evidence type="ECO:0000256" key="13">
    <source>
        <dbReference type="ARBA" id="ARBA00034808"/>
    </source>
</evidence>
<evidence type="ECO:0000256" key="11">
    <source>
        <dbReference type="ARBA" id="ARBA00023235"/>
    </source>
</evidence>
<evidence type="ECO:0000256" key="3">
    <source>
        <dbReference type="ARBA" id="ARBA00022741"/>
    </source>
</evidence>
<dbReference type="GO" id="GO:0006310">
    <property type="term" value="P:DNA recombination"/>
    <property type="evidence" value="ECO:0007669"/>
    <property type="project" value="UniProtKB-UniRule"/>
</dbReference>
<dbReference type="PANTHER" id="PTHR47964">
    <property type="entry name" value="ATP-DEPENDENT DNA HELICASE HOMOLOG RECG, CHLOROPLASTIC"/>
    <property type="match status" value="1"/>
</dbReference>
<comment type="caution">
    <text evidence="18">The sequence shown here is derived from an EMBL/GenBank/DDBJ whole genome shotgun (WGS) entry which is preliminary data.</text>
</comment>
<dbReference type="Gene3D" id="3.40.50.300">
    <property type="entry name" value="P-loop containing nucleotide triphosphate hydrolases"/>
    <property type="match status" value="2"/>
</dbReference>
<dbReference type="AlphaFoldDB" id="A0AAE3E2T6"/>
<dbReference type="EC" id="5.6.2.4" evidence="13 15"/>
<evidence type="ECO:0000256" key="14">
    <source>
        <dbReference type="ARBA" id="ARBA00048988"/>
    </source>
</evidence>
<dbReference type="Pfam" id="PF19833">
    <property type="entry name" value="RecG_dom3_C"/>
    <property type="match status" value="1"/>
</dbReference>
<dbReference type="InterPro" id="IPR011545">
    <property type="entry name" value="DEAD/DEAH_box_helicase_dom"/>
</dbReference>
<keyword evidence="6 15" id="KW-0347">Helicase</keyword>
<feature type="domain" description="Helicase C-terminal" evidence="17">
    <location>
        <begin position="458"/>
        <end position="614"/>
    </location>
</feature>
<dbReference type="SMART" id="SM00490">
    <property type="entry name" value="HELICc"/>
    <property type="match status" value="1"/>
</dbReference>
<dbReference type="Pfam" id="PF17191">
    <property type="entry name" value="RecG_wedge"/>
    <property type="match status" value="1"/>
</dbReference>
<keyword evidence="10 15" id="KW-0234">DNA repair</keyword>
<evidence type="ECO:0000313" key="18">
    <source>
        <dbReference type="EMBL" id="MCC2221062.1"/>
    </source>
</evidence>
<dbReference type="PANTHER" id="PTHR47964:SF1">
    <property type="entry name" value="ATP-DEPENDENT DNA HELICASE HOMOLOG RECG, CHLOROPLASTIC"/>
    <property type="match status" value="1"/>
</dbReference>
<keyword evidence="8" id="KW-0238">DNA-binding</keyword>
<dbReference type="GO" id="GO:0016787">
    <property type="term" value="F:hydrolase activity"/>
    <property type="evidence" value="ECO:0007669"/>
    <property type="project" value="UniProtKB-KW"/>
</dbReference>
<keyword evidence="5 15" id="KW-0378">Hydrolase</keyword>
<dbReference type="NCBIfam" id="NF008165">
    <property type="entry name" value="PRK10917.1-3"/>
    <property type="match status" value="1"/>
</dbReference>
<dbReference type="Gene3D" id="2.40.50.140">
    <property type="entry name" value="Nucleic acid-binding proteins"/>
    <property type="match status" value="1"/>
</dbReference>
<dbReference type="SMART" id="SM00487">
    <property type="entry name" value="DEXDc"/>
    <property type="match status" value="1"/>
</dbReference>
<comment type="catalytic activity">
    <reaction evidence="14 15">
        <text>ATP + H2O = ADP + phosphate + H(+)</text>
        <dbReference type="Rhea" id="RHEA:13065"/>
        <dbReference type="ChEBI" id="CHEBI:15377"/>
        <dbReference type="ChEBI" id="CHEBI:15378"/>
        <dbReference type="ChEBI" id="CHEBI:30616"/>
        <dbReference type="ChEBI" id="CHEBI:43474"/>
        <dbReference type="ChEBI" id="CHEBI:456216"/>
        <dbReference type="EC" id="5.6.2.4"/>
    </reaction>
</comment>
<keyword evidence="9 15" id="KW-0233">DNA recombination</keyword>
<comment type="function">
    <text evidence="15">Plays a critical role in recombination and DNA repair. Helps process Holliday junction intermediates to mature products by catalyzing branch migration. Has replication fork regression activity, unwinds stalled or blocked replication forks to make a HJ that can be resolved. Has a DNA unwinding activity characteristic of a DNA helicase with 3'-5' polarity.</text>
</comment>
<dbReference type="NCBIfam" id="NF008168">
    <property type="entry name" value="PRK10917.2-2"/>
    <property type="match status" value="1"/>
</dbReference>
<evidence type="ECO:0000313" key="19">
    <source>
        <dbReference type="Proteomes" id="UP001198200"/>
    </source>
</evidence>
<dbReference type="NCBIfam" id="TIGR00643">
    <property type="entry name" value="recG"/>
    <property type="match status" value="1"/>
</dbReference>
<protein>
    <recommendedName>
        <fullName evidence="2 15">ATP-dependent DNA helicase RecG</fullName>
        <ecNumber evidence="13 15">5.6.2.4</ecNumber>
    </recommendedName>
</protein>
<gene>
    <name evidence="18" type="primary">recG</name>
    <name evidence="18" type="ORF">LKD48_05290</name>
</gene>
<dbReference type="CDD" id="cd17992">
    <property type="entry name" value="DEXHc_RecG"/>
    <property type="match status" value="1"/>
</dbReference>
<keyword evidence="11" id="KW-0413">Isomerase</keyword>
<keyword evidence="3 15" id="KW-0547">Nucleotide-binding</keyword>
<evidence type="ECO:0000259" key="16">
    <source>
        <dbReference type="PROSITE" id="PS51192"/>
    </source>
</evidence>
<dbReference type="RefSeq" id="WP_308731427.1">
    <property type="nucleotide sequence ID" value="NZ_JAJEQN010000009.1"/>
</dbReference>
<dbReference type="GO" id="GO:0005524">
    <property type="term" value="F:ATP binding"/>
    <property type="evidence" value="ECO:0007669"/>
    <property type="project" value="UniProtKB-KW"/>
</dbReference>
<evidence type="ECO:0000256" key="9">
    <source>
        <dbReference type="ARBA" id="ARBA00023172"/>
    </source>
</evidence>
<dbReference type="Pfam" id="PF00270">
    <property type="entry name" value="DEAD"/>
    <property type="match status" value="1"/>
</dbReference>
<comment type="similarity">
    <text evidence="1 15">Belongs to the helicase family. RecG subfamily.</text>
</comment>
<organism evidence="18 19">
    <name type="scientific">Anthropogastromicrobium aceti</name>
    <dbReference type="NCBI Taxonomy" id="2981768"/>
    <lineage>
        <taxon>Bacteria</taxon>
        <taxon>Bacillati</taxon>
        <taxon>Bacillota</taxon>
        <taxon>Clostridia</taxon>
        <taxon>Lachnospirales</taxon>
        <taxon>Lachnospiraceae</taxon>
        <taxon>Anthropogastromicrobium</taxon>
    </lineage>
</organism>
<dbReference type="InterPro" id="IPR001650">
    <property type="entry name" value="Helicase_C-like"/>
</dbReference>
<dbReference type="InterPro" id="IPR012340">
    <property type="entry name" value="NA-bd_OB-fold"/>
</dbReference>
<dbReference type="EMBL" id="JAJEQN010000009">
    <property type="protein sequence ID" value="MCC2221062.1"/>
    <property type="molecule type" value="Genomic_DNA"/>
</dbReference>
<evidence type="ECO:0000256" key="15">
    <source>
        <dbReference type="RuleBase" id="RU363016"/>
    </source>
</evidence>
<dbReference type="GO" id="GO:0006281">
    <property type="term" value="P:DNA repair"/>
    <property type="evidence" value="ECO:0007669"/>
    <property type="project" value="UniProtKB-UniRule"/>
</dbReference>